<accession>A0A839SUT5</accession>
<evidence type="ECO:0000313" key="4">
    <source>
        <dbReference type="Proteomes" id="UP000581135"/>
    </source>
</evidence>
<evidence type="ECO:0000313" key="3">
    <source>
        <dbReference type="EMBL" id="MBB3065779.1"/>
    </source>
</evidence>
<dbReference type="EMBL" id="JACHXA010000005">
    <property type="protein sequence ID" value="MBB3065779.1"/>
    <property type="molecule type" value="Genomic_DNA"/>
</dbReference>
<keyword evidence="4" id="KW-1185">Reference proteome</keyword>
<evidence type="ECO:0000256" key="2">
    <source>
        <dbReference type="SAM" id="MobiDB-lite"/>
    </source>
</evidence>
<dbReference type="Proteomes" id="UP000581135">
    <property type="component" value="Unassembled WGS sequence"/>
</dbReference>
<dbReference type="InterPro" id="IPR007607">
    <property type="entry name" value="BacA/B"/>
</dbReference>
<comment type="similarity">
    <text evidence="1">Belongs to the bactofilin family.</text>
</comment>
<feature type="region of interest" description="Disordered" evidence="2">
    <location>
        <begin position="1"/>
        <end position="25"/>
    </location>
</feature>
<dbReference type="PANTHER" id="PTHR35024:SF4">
    <property type="entry name" value="POLYMER-FORMING CYTOSKELETAL PROTEIN"/>
    <property type="match status" value="1"/>
</dbReference>
<organism evidence="3 4">
    <name type="scientific">Limibacillus halophilus</name>
    <dbReference type="NCBI Taxonomy" id="1579333"/>
    <lineage>
        <taxon>Bacteria</taxon>
        <taxon>Pseudomonadati</taxon>
        <taxon>Pseudomonadota</taxon>
        <taxon>Alphaproteobacteria</taxon>
        <taxon>Rhodospirillales</taxon>
        <taxon>Rhodovibrionaceae</taxon>
        <taxon>Limibacillus</taxon>
    </lineage>
</organism>
<name>A0A839SUT5_9PROT</name>
<gene>
    <name evidence="3" type="ORF">FHR98_002075</name>
</gene>
<sequence length="129" mass="13717">MELPWKAKPAAADQPRAGRSGGHSVLDDTAVLEGHMAGTGSLEIHGRMQGDIMAGDIYIAPGGSLEGEVDVLRFRIAGHYVGRADADSVIIESTAEVEGTIHHHEIVVESGAKLKGLKPWRPTRKAEMA</sequence>
<dbReference type="AlphaFoldDB" id="A0A839SUT5"/>
<dbReference type="RefSeq" id="WP_183416604.1">
    <property type="nucleotide sequence ID" value="NZ_JACHXA010000005.1"/>
</dbReference>
<comment type="caution">
    <text evidence="3">The sequence shown here is derived from an EMBL/GenBank/DDBJ whole genome shotgun (WGS) entry which is preliminary data.</text>
</comment>
<protein>
    <submittedName>
        <fullName evidence="3">Cytoskeletal protein CcmA (Bactofilin family)</fullName>
    </submittedName>
</protein>
<dbReference type="PANTHER" id="PTHR35024">
    <property type="entry name" value="HYPOTHETICAL CYTOSOLIC PROTEIN"/>
    <property type="match status" value="1"/>
</dbReference>
<proteinExistence type="inferred from homology"/>
<dbReference type="Pfam" id="PF04519">
    <property type="entry name" value="Bactofilin"/>
    <property type="match status" value="1"/>
</dbReference>
<reference evidence="3 4" key="1">
    <citation type="submission" date="2020-08" db="EMBL/GenBank/DDBJ databases">
        <title>Genomic Encyclopedia of Type Strains, Phase III (KMG-III): the genomes of soil and plant-associated and newly described type strains.</title>
        <authorList>
            <person name="Whitman W."/>
        </authorList>
    </citation>
    <scope>NUCLEOTIDE SEQUENCE [LARGE SCALE GENOMIC DNA]</scope>
    <source>
        <strain evidence="3 4">CECT 8803</strain>
    </source>
</reference>
<evidence type="ECO:0000256" key="1">
    <source>
        <dbReference type="ARBA" id="ARBA00044755"/>
    </source>
</evidence>